<dbReference type="PANTHER" id="PTHR42883">
    <property type="entry name" value="GLUCOSE-1-PHOSPHATE THYMIDYLTRANSFERASE"/>
    <property type="match status" value="1"/>
</dbReference>
<dbReference type="AlphaFoldDB" id="A0A495QA32"/>
<dbReference type="SUPFAM" id="SSF53448">
    <property type="entry name" value="Nucleotide-diphospho-sugar transferases"/>
    <property type="match status" value="1"/>
</dbReference>
<evidence type="ECO:0000313" key="3">
    <source>
        <dbReference type="Proteomes" id="UP000274601"/>
    </source>
</evidence>
<feature type="domain" description="Nucleotidyl transferase" evidence="1">
    <location>
        <begin position="2"/>
        <end position="235"/>
    </location>
</feature>
<evidence type="ECO:0000313" key="2">
    <source>
        <dbReference type="EMBL" id="RKS68201.1"/>
    </source>
</evidence>
<sequence length="355" mass="37411">MKALVLAGGTGSRLRPFSYSMPKQLVPVANRPVLFHALDALRAIGVTETGIIIGDSGDAIRAAVGDGGLFDMKVTFLPQNEPRGLAHCVMIAREFLGDDDFVMFLGDNVFSAGLAAPLDDFRTHRPDAQLVVSKVADPTAYGVVDMDADGRVLALEEKPAVPSSDLAVTGAYFFTSRIHEAVRAITPSRRGELEITDAIQWLVAAGRNVRARAVAGYWKDTGTPADLLECNEVLLENITPGVHGTVDDTTRIYGPVLIEEGARVTGSVLAGPLIIGAGATVEGSRVGPFASIGAGCRLRDASVLYSILLEDASVDGLHTVHGSIIGKGGKASRGRRVATAHRLMIGDHGQIEVPT</sequence>
<reference evidence="2 3" key="1">
    <citation type="submission" date="2018-10" db="EMBL/GenBank/DDBJ databases">
        <title>Genomic Encyclopedia of Archaeal and Bacterial Type Strains, Phase II (KMG-II): from individual species to whole genera.</title>
        <authorList>
            <person name="Goeker M."/>
        </authorList>
    </citation>
    <scope>NUCLEOTIDE SEQUENCE [LARGE SCALE GENOMIC DNA]</scope>
    <source>
        <strain evidence="2 3">DSM 43383</strain>
    </source>
</reference>
<protein>
    <submittedName>
        <fullName evidence="2">Glucose-1-phosphate thymidylyltransferase</fullName>
    </submittedName>
</protein>
<dbReference type="Proteomes" id="UP000274601">
    <property type="component" value="Unassembled WGS sequence"/>
</dbReference>
<dbReference type="Gene3D" id="3.90.550.10">
    <property type="entry name" value="Spore Coat Polysaccharide Biosynthesis Protein SpsA, Chain A"/>
    <property type="match status" value="1"/>
</dbReference>
<proteinExistence type="predicted"/>
<dbReference type="InterPro" id="IPR029044">
    <property type="entry name" value="Nucleotide-diphossugar_trans"/>
</dbReference>
<keyword evidence="2" id="KW-0808">Transferase</keyword>
<comment type="caution">
    <text evidence="2">The sequence shown here is derived from an EMBL/GenBank/DDBJ whole genome shotgun (WGS) entry which is preliminary data.</text>
</comment>
<accession>A0A495QA32</accession>
<dbReference type="InterPro" id="IPR005835">
    <property type="entry name" value="NTP_transferase_dom"/>
</dbReference>
<name>A0A495QA32_9ACTN</name>
<evidence type="ECO:0000259" key="1">
    <source>
        <dbReference type="Pfam" id="PF00483"/>
    </source>
</evidence>
<dbReference type="NCBIfam" id="TIGR01208">
    <property type="entry name" value="rmlA_long"/>
    <property type="match status" value="1"/>
</dbReference>
<dbReference type="Gene3D" id="2.160.10.10">
    <property type="entry name" value="Hexapeptide repeat proteins"/>
    <property type="match status" value="1"/>
</dbReference>
<dbReference type="InterPro" id="IPR005908">
    <property type="entry name" value="G1P_thy_trans_l"/>
</dbReference>
<organism evidence="2 3">
    <name type="scientific">Actinomadura pelletieri DSM 43383</name>
    <dbReference type="NCBI Taxonomy" id="1120940"/>
    <lineage>
        <taxon>Bacteria</taxon>
        <taxon>Bacillati</taxon>
        <taxon>Actinomycetota</taxon>
        <taxon>Actinomycetes</taxon>
        <taxon>Streptosporangiales</taxon>
        <taxon>Thermomonosporaceae</taxon>
        <taxon>Actinomadura</taxon>
    </lineage>
</organism>
<dbReference type="EMBL" id="RBWU01000008">
    <property type="protein sequence ID" value="RKS68201.1"/>
    <property type="molecule type" value="Genomic_DNA"/>
</dbReference>
<dbReference type="PANTHER" id="PTHR42883:SF2">
    <property type="entry name" value="THYMIDYLYLTRANSFERASE"/>
    <property type="match status" value="1"/>
</dbReference>
<dbReference type="GO" id="GO:0016740">
    <property type="term" value="F:transferase activity"/>
    <property type="evidence" value="ECO:0007669"/>
    <property type="project" value="UniProtKB-KW"/>
</dbReference>
<keyword evidence="3" id="KW-1185">Reference proteome</keyword>
<gene>
    <name evidence="2" type="ORF">BZB76_6455</name>
</gene>
<dbReference type="CDD" id="cd04189">
    <property type="entry name" value="G1P_TT_long"/>
    <property type="match status" value="1"/>
</dbReference>
<dbReference type="Pfam" id="PF00483">
    <property type="entry name" value="NTP_transferase"/>
    <property type="match status" value="1"/>
</dbReference>
<dbReference type="OrthoDB" id="9801810at2"/>